<organism evidence="1 2">
    <name type="scientific">Anopheles christyi</name>
    <dbReference type="NCBI Taxonomy" id="43041"/>
    <lineage>
        <taxon>Eukaryota</taxon>
        <taxon>Metazoa</taxon>
        <taxon>Ecdysozoa</taxon>
        <taxon>Arthropoda</taxon>
        <taxon>Hexapoda</taxon>
        <taxon>Insecta</taxon>
        <taxon>Pterygota</taxon>
        <taxon>Neoptera</taxon>
        <taxon>Endopterygota</taxon>
        <taxon>Diptera</taxon>
        <taxon>Nematocera</taxon>
        <taxon>Culicoidea</taxon>
        <taxon>Culicidae</taxon>
        <taxon>Anophelinae</taxon>
        <taxon>Anopheles</taxon>
    </lineage>
</organism>
<dbReference type="EnsemblMetazoa" id="ACHR009611-RA">
    <property type="protein sequence ID" value="ACHR009611-PA"/>
    <property type="gene ID" value="ACHR009611"/>
</dbReference>
<dbReference type="Pfam" id="PF05380">
    <property type="entry name" value="Peptidase_A17"/>
    <property type="match status" value="1"/>
</dbReference>
<dbReference type="InterPro" id="IPR043502">
    <property type="entry name" value="DNA/RNA_pol_sf"/>
</dbReference>
<reference evidence="2" key="1">
    <citation type="submission" date="2013-03" db="EMBL/GenBank/DDBJ databases">
        <title>The Genome Sequence of Anopheles christyi ACHKN1017.</title>
        <authorList>
            <consortium name="The Broad Institute Genomics Platform"/>
            <person name="Neafsey D.E."/>
            <person name="Besansky N."/>
            <person name="Walker B."/>
            <person name="Young S.K."/>
            <person name="Zeng Q."/>
            <person name="Gargeya S."/>
            <person name="Fitzgerald M."/>
            <person name="Haas B."/>
            <person name="Abouelleil A."/>
            <person name="Allen A.W."/>
            <person name="Alvarado L."/>
            <person name="Arachchi H.M."/>
            <person name="Berlin A.M."/>
            <person name="Chapman S.B."/>
            <person name="Gainer-Dewar J."/>
            <person name="Goldberg J."/>
            <person name="Griggs A."/>
            <person name="Gujja S."/>
            <person name="Hansen M."/>
            <person name="Howarth C."/>
            <person name="Imamovic A."/>
            <person name="Ireland A."/>
            <person name="Larimer J."/>
            <person name="McCowan C."/>
            <person name="Murphy C."/>
            <person name="Pearson M."/>
            <person name="Poon T.W."/>
            <person name="Priest M."/>
            <person name="Roberts A."/>
            <person name="Saif S."/>
            <person name="Shea T."/>
            <person name="Sisk P."/>
            <person name="Sykes S."/>
            <person name="Wortman J."/>
            <person name="Nusbaum C."/>
            <person name="Birren B."/>
        </authorList>
    </citation>
    <scope>NUCLEOTIDE SEQUENCE [LARGE SCALE GENOMIC DNA]</scope>
    <source>
        <strain evidence="2">ACHKN1017</strain>
    </source>
</reference>
<dbReference type="GO" id="GO:0071897">
    <property type="term" value="P:DNA biosynthetic process"/>
    <property type="evidence" value="ECO:0007669"/>
    <property type="project" value="UniProtKB-ARBA"/>
</dbReference>
<dbReference type="InterPro" id="IPR008042">
    <property type="entry name" value="Retrotrans_Pao"/>
</dbReference>
<dbReference type="STRING" id="43041.A0A182KFS3"/>
<dbReference type="VEuPathDB" id="VectorBase:ACHR009611"/>
<evidence type="ECO:0000313" key="1">
    <source>
        <dbReference type="EnsemblMetazoa" id="ACHR009611-PA"/>
    </source>
</evidence>
<dbReference type="PANTHER" id="PTHR47331:SF4">
    <property type="entry name" value="PEPTIDASE S1 DOMAIN-CONTAINING PROTEIN"/>
    <property type="match status" value="1"/>
</dbReference>
<name>A0A182KFS3_9DIPT</name>
<dbReference type="Proteomes" id="UP000075881">
    <property type="component" value="Unassembled WGS sequence"/>
</dbReference>
<protein>
    <submittedName>
        <fullName evidence="1">Uncharacterized protein</fullName>
    </submittedName>
</protein>
<sequence>MQEYLTNGYIRKLADIASIARQKNDWYLPIFPVTNPNKPGKIRMVFDAAANVGGVSLNYRLLPGPAMLAGLYRESRSCCRRYTRDVPSSGHQREADQRSQMILWDTEHPDAGSAIYVVTVMTFGAACSPSSAQYVKNLNAERFAAEYQRAAECILHEHYVNDMLASVETVEKAKALADAVRYIHACGGFEIRNWISNSREIVQHLQKHLGEEGNVNLNFELSTEKVLGLWWNMTTDTFTFRLTPKHDKELLSGRKAPTKREILRTLMSIYDPSGLLGNLLMYLKSLLQEVWREGIGWDQKLSDRTAEKWARWLRVLPDVETVVIPRCYRFLSSVSANVQFHVFCDASENGMAALAYFRFEEETHIECALIAAVIGARLAHTVARDHRLVIKRTVFWTDSKNFVAFRVGEVLEATNLEQWRWIPTKLNVADERTKWSIKPDLSAQERWLSGPSFLWEPESAWPDRGTTPWDTAEELRNNMHHHRVEEPLIQLERFSRWNCVLRAVAYVTRFIANARRLVKKKAKVSGPLTQEEIGKAECILIQIVQQKAYHCEINSLKKRSMEKHPWKKGIEKSSCLYKLSPILDDEGVLRVGGRLTECVGVNTHLRNPIILP</sequence>
<evidence type="ECO:0000313" key="2">
    <source>
        <dbReference type="Proteomes" id="UP000075881"/>
    </source>
</evidence>
<dbReference type="PANTHER" id="PTHR47331">
    <property type="entry name" value="PHD-TYPE DOMAIN-CONTAINING PROTEIN"/>
    <property type="match status" value="1"/>
</dbReference>
<accession>A0A182KFS3</accession>
<dbReference type="AlphaFoldDB" id="A0A182KFS3"/>
<dbReference type="SUPFAM" id="SSF56672">
    <property type="entry name" value="DNA/RNA polymerases"/>
    <property type="match status" value="1"/>
</dbReference>
<proteinExistence type="predicted"/>
<reference evidence="1" key="2">
    <citation type="submission" date="2020-05" db="UniProtKB">
        <authorList>
            <consortium name="EnsemblMetazoa"/>
        </authorList>
    </citation>
    <scope>IDENTIFICATION</scope>
    <source>
        <strain evidence="1">ACHKN1017</strain>
    </source>
</reference>
<keyword evidence="2" id="KW-1185">Reference proteome</keyword>